<comment type="caution">
    <text evidence="3">The sequence shown here is derived from an EMBL/GenBank/DDBJ whole genome shotgun (WGS) entry which is preliminary data.</text>
</comment>
<evidence type="ECO:0000256" key="1">
    <source>
        <dbReference type="SAM" id="Coils"/>
    </source>
</evidence>
<keyword evidence="1" id="KW-0175">Coiled coil</keyword>
<dbReference type="EMBL" id="JARKIF010000042">
    <property type="protein sequence ID" value="KAJ7609141.1"/>
    <property type="molecule type" value="Genomic_DNA"/>
</dbReference>
<evidence type="ECO:0000313" key="3">
    <source>
        <dbReference type="EMBL" id="KAJ7609141.1"/>
    </source>
</evidence>
<sequence length="531" mass="59453">MSLPNEDAGCPLPSSMPQSQRHQHLVNSNEPPNAVEEVFFRDAALKTGARLTQLEDEIQVLQARHAQLQDEQRQNHSVLSPLRRFPPEILAEIFWWTVLPLDEMKGDVTDVETGPWVLTQVSSRWRGISLSTPSLWRNISVAYGGNPAEFGPDPQLEMVRTQLERAGSQNLRIQFYASESHSPAEQIEMFQFLASHSTRWELLDIQVTAALNPCLAQLRGCLPELQRLWIQWDTQDSEIGVDSLDCFESTPSLLDIGSDVHTRFIPILFPAHQLTAYRVEGPWEMHYRVLKMTHHIVEARLVVYVDDDSDPLWPEPSDGFIEMVYLRRLYVSDIKILDYLCAPVLGQLVLDPCEEPEAGPLAHLDPFLARSSCAPWRLCITCAPSVEMTATILGKHPSITSFALLPSAPFGEDEDPDALATTVNEHITMFTVVKDADSPLVYPHLSEILFGSRSAMTIDYSLFLKMLESRRGAVDCALSASAFFTERGPLPDAAILAGMDVLRKGGLKLTVESGWKAAHAVDCWKCTTPWT</sequence>
<evidence type="ECO:0000313" key="4">
    <source>
        <dbReference type="Proteomes" id="UP001221142"/>
    </source>
</evidence>
<name>A0AAD7B2Y5_9AGAR</name>
<organism evidence="3 4">
    <name type="scientific">Roridomyces roridus</name>
    <dbReference type="NCBI Taxonomy" id="1738132"/>
    <lineage>
        <taxon>Eukaryota</taxon>
        <taxon>Fungi</taxon>
        <taxon>Dikarya</taxon>
        <taxon>Basidiomycota</taxon>
        <taxon>Agaricomycotina</taxon>
        <taxon>Agaricomycetes</taxon>
        <taxon>Agaricomycetidae</taxon>
        <taxon>Agaricales</taxon>
        <taxon>Marasmiineae</taxon>
        <taxon>Mycenaceae</taxon>
        <taxon>Roridomyces</taxon>
    </lineage>
</organism>
<accession>A0AAD7B2Y5</accession>
<feature type="region of interest" description="Disordered" evidence="2">
    <location>
        <begin position="1"/>
        <end position="28"/>
    </location>
</feature>
<gene>
    <name evidence="3" type="ORF">FB45DRAFT_375692</name>
</gene>
<keyword evidence="4" id="KW-1185">Reference proteome</keyword>
<evidence type="ECO:0008006" key="5">
    <source>
        <dbReference type="Google" id="ProtNLM"/>
    </source>
</evidence>
<protein>
    <recommendedName>
        <fullName evidence="5">F-box domain-containing protein</fullName>
    </recommendedName>
</protein>
<reference evidence="3" key="1">
    <citation type="submission" date="2023-03" db="EMBL/GenBank/DDBJ databases">
        <title>Massive genome expansion in bonnet fungi (Mycena s.s.) driven by repeated elements and novel gene families across ecological guilds.</title>
        <authorList>
            <consortium name="Lawrence Berkeley National Laboratory"/>
            <person name="Harder C.B."/>
            <person name="Miyauchi S."/>
            <person name="Viragh M."/>
            <person name="Kuo A."/>
            <person name="Thoen E."/>
            <person name="Andreopoulos B."/>
            <person name="Lu D."/>
            <person name="Skrede I."/>
            <person name="Drula E."/>
            <person name="Henrissat B."/>
            <person name="Morin E."/>
            <person name="Kohler A."/>
            <person name="Barry K."/>
            <person name="LaButti K."/>
            <person name="Morin E."/>
            <person name="Salamov A."/>
            <person name="Lipzen A."/>
            <person name="Mereny Z."/>
            <person name="Hegedus B."/>
            <person name="Baldrian P."/>
            <person name="Stursova M."/>
            <person name="Weitz H."/>
            <person name="Taylor A."/>
            <person name="Grigoriev I.V."/>
            <person name="Nagy L.G."/>
            <person name="Martin F."/>
            <person name="Kauserud H."/>
        </authorList>
    </citation>
    <scope>NUCLEOTIDE SEQUENCE</scope>
    <source>
        <strain evidence="3">9284</strain>
    </source>
</reference>
<dbReference type="AlphaFoldDB" id="A0AAD7B2Y5"/>
<dbReference type="Proteomes" id="UP001221142">
    <property type="component" value="Unassembled WGS sequence"/>
</dbReference>
<feature type="compositionally biased region" description="Polar residues" evidence="2">
    <location>
        <begin position="15"/>
        <end position="28"/>
    </location>
</feature>
<evidence type="ECO:0000256" key="2">
    <source>
        <dbReference type="SAM" id="MobiDB-lite"/>
    </source>
</evidence>
<proteinExistence type="predicted"/>
<feature type="coiled-coil region" evidence="1">
    <location>
        <begin position="44"/>
        <end position="71"/>
    </location>
</feature>